<comment type="caution">
    <text evidence="1">The sequence shown here is derived from an EMBL/GenBank/DDBJ whole genome shotgun (WGS) entry which is preliminary data.</text>
</comment>
<reference evidence="1 2" key="1">
    <citation type="journal article" date="2021" name="Elife">
        <title>Chloroplast acquisition without the gene transfer in kleptoplastic sea slugs, Plakobranchus ocellatus.</title>
        <authorList>
            <person name="Maeda T."/>
            <person name="Takahashi S."/>
            <person name="Yoshida T."/>
            <person name="Shimamura S."/>
            <person name="Takaki Y."/>
            <person name="Nagai Y."/>
            <person name="Toyoda A."/>
            <person name="Suzuki Y."/>
            <person name="Arimoto A."/>
            <person name="Ishii H."/>
            <person name="Satoh N."/>
            <person name="Nishiyama T."/>
            <person name="Hasebe M."/>
            <person name="Maruyama T."/>
            <person name="Minagawa J."/>
            <person name="Obokata J."/>
            <person name="Shigenobu S."/>
        </authorList>
    </citation>
    <scope>NUCLEOTIDE SEQUENCE [LARGE SCALE GENOMIC DNA]</scope>
</reference>
<gene>
    <name evidence="1" type="ORF">ElyMa_002984300</name>
</gene>
<dbReference type="EMBL" id="BMAT01006157">
    <property type="protein sequence ID" value="GFS07250.1"/>
    <property type="molecule type" value="Genomic_DNA"/>
</dbReference>
<name>A0AAV4IBA5_9GAST</name>
<accession>A0AAV4IBA5</accession>
<proteinExistence type="predicted"/>
<dbReference type="AlphaFoldDB" id="A0AAV4IBA5"/>
<protein>
    <submittedName>
        <fullName evidence="1">Uncharacterized protein</fullName>
    </submittedName>
</protein>
<sequence length="77" mass="8346">MTVVVQRNCSRPPDRLSAIAIPHGCNANRTYGITARYRNFFDMNWLHALLFSNGFGANSGGAGAMGGALPWLLFGNM</sequence>
<organism evidence="1 2">
    <name type="scientific">Elysia marginata</name>
    <dbReference type="NCBI Taxonomy" id="1093978"/>
    <lineage>
        <taxon>Eukaryota</taxon>
        <taxon>Metazoa</taxon>
        <taxon>Spiralia</taxon>
        <taxon>Lophotrochozoa</taxon>
        <taxon>Mollusca</taxon>
        <taxon>Gastropoda</taxon>
        <taxon>Heterobranchia</taxon>
        <taxon>Euthyneura</taxon>
        <taxon>Panpulmonata</taxon>
        <taxon>Sacoglossa</taxon>
        <taxon>Placobranchoidea</taxon>
        <taxon>Plakobranchidae</taxon>
        <taxon>Elysia</taxon>
    </lineage>
</organism>
<evidence type="ECO:0000313" key="1">
    <source>
        <dbReference type="EMBL" id="GFS07250.1"/>
    </source>
</evidence>
<keyword evidence="2" id="KW-1185">Reference proteome</keyword>
<evidence type="ECO:0000313" key="2">
    <source>
        <dbReference type="Proteomes" id="UP000762676"/>
    </source>
</evidence>
<dbReference type="Proteomes" id="UP000762676">
    <property type="component" value="Unassembled WGS sequence"/>
</dbReference>